<dbReference type="InterPro" id="IPR002941">
    <property type="entry name" value="DNA_methylase_N4/N6"/>
</dbReference>
<organism evidence="5 6">
    <name type="scientific">Helicobacter pylori</name>
    <name type="common">Campylobacter pylori</name>
    <dbReference type="NCBI Taxonomy" id="210"/>
    <lineage>
        <taxon>Bacteria</taxon>
        <taxon>Pseudomonadati</taxon>
        <taxon>Campylobacterota</taxon>
        <taxon>Epsilonproteobacteria</taxon>
        <taxon>Campylobacterales</taxon>
        <taxon>Helicobacteraceae</taxon>
        <taxon>Helicobacter</taxon>
    </lineage>
</organism>
<feature type="domain" description="DNA methylase N-4/N-6" evidence="4">
    <location>
        <begin position="23"/>
        <end position="250"/>
    </location>
</feature>
<accession>A0A377IP59</accession>
<dbReference type="PROSITE" id="PS00092">
    <property type="entry name" value="N6_MTASE"/>
    <property type="match status" value="1"/>
</dbReference>
<dbReference type="InterPro" id="IPR002052">
    <property type="entry name" value="DNA_methylase_N6_adenine_CS"/>
</dbReference>
<dbReference type="Proteomes" id="UP000254543">
    <property type="component" value="Unassembled WGS sequence"/>
</dbReference>
<keyword evidence="2 5" id="KW-0489">Methyltransferase</keyword>
<reference evidence="5 6" key="1">
    <citation type="submission" date="2018-06" db="EMBL/GenBank/DDBJ databases">
        <authorList>
            <consortium name="Pathogen Informatics"/>
            <person name="Doyle S."/>
        </authorList>
    </citation>
    <scope>NUCLEOTIDE SEQUENCE [LARGE SCALE GENOMIC DNA]</scope>
    <source>
        <strain evidence="5 6">NCTC13338</strain>
    </source>
</reference>
<gene>
    <name evidence="5" type="primary">mboIIM</name>
    <name evidence="5" type="ORF">NCTC13338_00148</name>
</gene>
<dbReference type="Gene3D" id="3.40.50.150">
    <property type="entry name" value="Vaccinia Virus protein VP39"/>
    <property type="match status" value="1"/>
</dbReference>
<protein>
    <submittedName>
        <fullName evidence="5">Type IIS restriction enzyme R protein (MBOIIR)</fullName>
        <ecNumber evidence="5">2.1.1.72</ecNumber>
    </submittedName>
</protein>
<keyword evidence="3 5" id="KW-0808">Transferase</keyword>
<dbReference type="InterPro" id="IPR001091">
    <property type="entry name" value="RM_Methyltransferase"/>
</dbReference>
<evidence type="ECO:0000256" key="2">
    <source>
        <dbReference type="ARBA" id="ARBA00022603"/>
    </source>
</evidence>
<evidence type="ECO:0000256" key="3">
    <source>
        <dbReference type="ARBA" id="ARBA00022679"/>
    </source>
</evidence>
<dbReference type="GO" id="GO:0003677">
    <property type="term" value="F:DNA binding"/>
    <property type="evidence" value="ECO:0007669"/>
    <property type="project" value="InterPro"/>
</dbReference>
<dbReference type="EC" id="2.1.1.72" evidence="5"/>
<proteinExistence type="inferred from homology"/>
<name>A0A377IP59_HELPX</name>
<dbReference type="SUPFAM" id="SSF53335">
    <property type="entry name" value="S-adenosyl-L-methionine-dependent methyltransferases"/>
    <property type="match status" value="1"/>
</dbReference>
<sequence length="645" mass="76278">MILNKIYIEDVFTFLDKLEDKSVDLAIIDPPYNLKIASWDSFKNDEEFLTFSYAWIDKVLPKIKETGSFYIFNTPFNCALFLAYLCHKKAHFLNFITWVKKDGFANAKKRYNHAQESILFYSMHKKNYTFNADEVRTAYESTERIKHAQSKGILKNNKRWFPNPKGKLCLDVWEITSQRHVEKENGKILKPKHPSIKPKALIERMIKASSNENDLILDLFSGSGMISLVAKSLGRNFIGCETHAEYVHESLEMFRYNEYKSQHNRYDQNKIKTIIQAIFNEVGEDFLQIRTTDMSKRPSNIIGEEVYAKVVDNICKSGIAQDNLRKKNQVTQDSLRKNLFVDMHRMGLIERYNKNKKPTNPYIQSNIKYISLTPLAIEFLNAQDLLRKNFCYTQALENLLQGFGAECREVMIELENHYLDIEEMMFFVTFLNIENFTRSEIIEYVREYRSLSRIQKEKLKELVQDYCNPNHFNGNKLDKRDYHNWKNQAQQIFSLLEQSVFFETNKERLILKTLNEENKQNDKKLKRSIKEKALYFEKHGVKKEKGFELHHIVPLCLARSIEEFDLLDKWENLIYIDAFNHAKISQTQNKHICLYFKNCDVILSKGLKEEQESLYFTYIENVLYKPNLQNVMLEYNKDLLHSKNG</sequence>
<dbReference type="GO" id="GO:0008170">
    <property type="term" value="F:N-methyltransferase activity"/>
    <property type="evidence" value="ECO:0007669"/>
    <property type="project" value="InterPro"/>
</dbReference>
<evidence type="ECO:0000256" key="1">
    <source>
        <dbReference type="ARBA" id="ARBA00006594"/>
    </source>
</evidence>
<evidence type="ECO:0000259" key="4">
    <source>
        <dbReference type="Pfam" id="PF01555"/>
    </source>
</evidence>
<dbReference type="PRINTS" id="PR00508">
    <property type="entry name" value="S21N4MTFRASE"/>
</dbReference>
<comment type="similarity">
    <text evidence="1">Belongs to the N(4)/N(6)-methyltransferase family.</text>
</comment>
<dbReference type="AlphaFoldDB" id="A0A377IP59"/>
<evidence type="ECO:0000313" key="6">
    <source>
        <dbReference type="Proteomes" id="UP000254543"/>
    </source>
</evidence>
<dbReference type="InterPro" id="IPR029063">
    <property type="entry name" value="SAM-dependent_MTases_sf"/>
</dbReference>
<dbReference type="GO" id="GO:0032259">
    <property type="term" value="P:methylation"/>
    <property type="evidence" value="ECO:0007669"/>
    <property type="project" value="UniProtKB-KW"/>
</dbReference>
<dbReference type="Pfam" id="PF01555">
    <property type="entry name" value="N6_N4_Mtase"/>
    <property type="match status" value="1"/>
</dbReference>
<dbReference type="EMBL" id="UGHQ01000001">
    <property type="protein sequence ID" value="STO82058.1"/>
    <property type="molecule type" value="Genomic_DNA"/>
</dbReference>
<evidence type="ECO:0000313" key="5">
    <source>
        <dbReference type="EMBL" id="STO82058.1"/>
    </source>
</evidence>
<dbReference type="GO" id="GO:0009007">
    <property type="term" value="F:site-specific DNA-methyltransferase (adenine-specific) activity"/>
    <property type="evidence" value="ECO:0007669"/>
    <property type="project" value="UniProtKB-EC"/>
</dbReference>